<dbReference type="Gene3D" id="1.10.30.50">
    <property type="match status" value="1"/>
</dbReference>
<dbReference type="RefSeq" id="WP_117695004.1">
    <property type="nucleotide sequence ID" value="NZ_CP143952.1"/>
</dbReference>
<dbReference type="CDD" id="cd00085">
    <property type="entry name" value="HNHc"/>
    <property type="match status" value="1"/>
</dbReference>
<comment type="caution">
    <text evidence="1">The sequence shown here is derived from an EMBL/GenBank/DDBJ whole genome shotgun (WGS) entry which is preliminary data.</text>
</comment>
<protein>
    <submittedName>
        <fullName evidence="1">Uncharacterized protein</fullName>
    </submittedName>
</protein>
<dbReference type="GO" id="GO:0008270">
    <property type="term" value="F:zinc ion binding"/>
    <property type="evidence" value="ECO:0007669"/>
    <property type="project" value="InterPro"/>
</dbReference>
<evidence type="ECO:0000313" key="2">
    <source>
        <dbReference type="Proteomes" id="UP000462015"/>
    </source>
</evidence>
<dbReference type="InterPro" id="IPR002711">
    <property type="entry name" value="HNH"/>
</dbReference>
<sequence length="252" mass="29644">MVKKQTIPTSESIRNAYIQELLKRRTDVESFVSFSEVELVAFIRKYESANFSTIYECLDHNFYDRVRDRIATNREMAAIDEEAELMYSVHLKTYSQFLESKAFKNLFKRKINLEGTVKNAQPQQEAKVLKFREETEGERKHITKEMDVIRRNPQLRQQCISRYGYQCQCCGMDFAEMYGEALGANFIEVHHLKPISTFETDGIPEDFVENLVPLCSNCHSMIHHIEQSDHPLRELREVYKGTKKELRVLKED</sequence>
<proteinExistence type="predicted"/>
<dbReference type="GO" id="GO:0004519">
    <property type="term" value="F:endonuclease activity"/>
    <property type="evidence" value="ECO:0007669"/>
    <property type="project" value="InterPro"/>
</dbReference>
<dbReference type="Pfam" id="PF01844">
    <property type="entry name" value="HNH"/>
    <property type="match status" value="1"/>
</dbReference>
<accession>A0A6I1AY33</accession>
<dbReference type="Proteomes" id="UP000462015">
    <property type="component" value="Unassembled WGS sequence"/>
</dbReference>
<reference evidence="1 2" key="1">
    <citation type="journal article" date="2019" name="Nat. Med.">
        <title>A library of human gut bacterial isolates paired with longitudinal multiomics data enables mechanistic microbiome research.</title>
        <authorList>
            <person name="Poyet M."/>
            <person name="Groussin M."/>
            <person name="Gibbons S.M."/>
            <person name="Avila-Pacheco J."/>
            <person name="Jiang X."/>
            <person name="Kearney S.M."/>
            <person name="Perrotta A.R."/>
            <person name="Berdy B."/>
            <person name="Zhao S."/>
            <person name="Lieberman T.D."/>
            <person name="Swanson P.K."/>
            <person name="Smith M."/>
            <person name="Roesemann S."/>
            <person name="Alexander J.E."/>
            <person name="Rich S.A."/>
            <person name="Livny J."/>
            <person name="Vlamakis H."/>
            <person name="Clish C."/>
            <person name="Bullock K."/>
            <person name="Deik A."/>
            <person name="Scott J."/>
            <person name="Pierce K.A."/>
            <person name="Xavier R.J."/>
            <person name="Alm E.J."/>
        </authorList>
    </citation>
    <scope>NUCLEOTIDE SEQUENCE [LARGE SCALE GENOMIC DNA]</scope>
    <source>
        <strain evidence="1 2">BIOML-A98</strain>
    </source>
</reference>
<dbReference type="SMART" id="SM00507">
    <property type="entry name" value="HNHc"/>
    <property type="match status" value="1"/>
</dbReference>
<organism evidence="1 2">
    <name type="scientific">Phocaeicola vulgatus</name>
    <name type="common">Bacteroides vulgatus</name>
    <dbReference type="NCBI Taxonomy" id="821"/>
    <lineage>
        <taxon>Bacteria</taxon>
        <taxon>Pseudomonadati</taxon>
        <taxon>Bacteroidota</taxon>
        <taxon>Bacteroidia</taxon>
        <taxon>Bacteroidales</taxon>
        <taxon>Bacteroidaceae</taxon>
        <taxon>Phocaeicola</taxon>
    </lineage>
</organism>
<evidence type="ECO:0000313" key="1">
    <source>
        <dbReference type="EMBL" id="KAB6633858.1"/>
    </source>
</evidence>
<dbReference type="EMBL" id="WDAL01000026">
    <property type="protein sequence ID" value="KAB6633858.1"/>
    <property type="molecule type" value="Genomic_DNA"/>
</dbReference>
<name>A0A6I1AY33_PHOVU</name>
<dbReference type="AlphaFoldDB" id="A0A6I1AY33"/>
<dbReference type="InterPro" id="IPR003615">
    <property type="entry name" value="HNH_nuc"/>
</dbReference>
<gene>
    <name evidence="1" type="ORF">GAY12_13565</name>
</gene>
<dbReference type="GO" id="GO:0003676">
    <property type="term" value="F:nucleic acid binding"/>
    <property type="evidence" value="ECO:0007669"/>
    <property type="project" value="InterPro"/>
</dbReference>